<evidence type="ECO:0000259" key="1">
    <source>
        <dbReference type="PROSITE" id="PS51459"/>
    </source>
</evidence>
<name>A0A7K0K4B8_9ACTO</name>
<dbReference type="Pfam" id="PF02661">
    <property type="entry name" value="Fic"/>
    <property type="match status" value="1"/>
</dbReference>
<dbReference type="PIRSF" id="PIRSF018297">
    <property type="entry name" value="Doc"/>
    <property type="match status" value="1"/>
</dbReference>
<comment type="caution">
    <text evidence="2">The sequence shown here is derived from an EMBL/GenBank/DDBJ whole genome shotgun (WGS) entry which is preliminary data.</text>
</comment>
<protein>
    <submittedName>
        <fullName evidence="2">Type II toxin-antitoxin system death-on-curing family toxin</fullName>
    </submittedName>
</protein>
<dbReference type="PROSITE" id="PS51459">
    <property type="entry name" value="FIDO"/>
    <property type="match status" value="1"/>
</dbReference>
<dbReference type="GO" id="GO:0016301">
    <property type="term" value="F:kinase activity"/>
    <property type="evidence" value="ECO:0007669"/>
    <property type="project" value="InterPro"/>
</dbReference>
<dbReference type="Proteomes" id="UP000442535">
    <property type="component" value="Unassembled WGS sequence"/>
</dbReference>
<gene>
    <name evidence="2" type="ORF">FYJ63_08800</name>
</gene>
<proteinExistence type="predicted"/>
<dbReference type="InterPro" id="IPR053737">
    <property type="entry name" value="Type_II_TA_Toxin"/>
</dbReference>
<dbReference type="PANTHER" id="PTHR39426">
    <property type="entry name" value="HOMOLOGY TO DEATH-ON-CURING PROTEIN OF PHAGE P1"/>
    <property type="match status" value="1"/>
</dbReference>
<dbReference type="InterPro" id="IPR036597">
    <property type="entry name" value="Fido-like_dom_sf"/>
</dbReference>
<feature type="domain" description="Fido" evidence="1">
    <location>
        <begin position="4"/>
        <end position="122"/>
    </location>
</feature>
<dbReference type="InterPro" id="IPR006440">
    <property type="entry name" value="Doc"/>
</dbReference>
<evidence type="ECO:0000313" key="2">
    <source>
        <dbReference type="EMBL" id="MST50323.1"/>
    </source>
</evidence>
<evidence type="ECO:0000313" key="3">
    <source>
        <dbReference type="Proteomes" id="UP000442535"/>
    </source>
</evidence>
<sequence>MKTLSKAQILRLQEDLVSESGGEPGLHDEGLLESALETPFQTFDCVELYPSVIEKAARLGFGLVRNHAFQDGNKRIGTHAMLVLLALNGLTFEYEDEDLVAMIIELAAGGANYQHLLDWVRTHLA</sequence>
<dbReference type="RefSeq" id="WP_154545847.1">
    <property type="nucleotide sequence ID" value="NZ_VUMY01000016.1"/>
</dbReference>
<accession>A0A7K0K4B8</accession>
<dbReference type="InterPro" id="IPR003812">
    <property type="entry name" value="Fido"/>
</dbReference>
<dbReference type="SUPFAM" id="SSF140931">
    <property type="entry name" value="Fic-like"/>
    <property type="match status" value="1"/>
</dbReference>
<dbReference type="AlphaFoldDB" id="A0A7K0K4B8"/>
<dbReference type="PANTHER" id="PTHR39426:SF1">
    <property type="entry name" value="HOMOLOGY TO DEATH-ON-CURING PROTEIN OF PHAGE P1"/>
    <property type="match status" value="1"/>
</dbReference>
<reference evidence="2 3" key="1">
    <citation type="submission" date="2019-08" db="EMBL/GenBank/DDBJ databases">
        <title>In-depth cultivation of the pig gut microbiome towards novel bacterial diversity and tailored functional studies.</title>
        <authorList>
            <person name="Wylensek D."/>
            <person name="Hitch T.C.A."/>
            <person name="Clavel T."/>
        </authorList>
    </citation>
    <scope>NUCLEOTIDE SEQUENCE [LARGE SCALE GENOMIC DNA]</scope>
    <source>
        <strain evidence="2 3">RF-GAM-744-WT-7</strain>
    </source>
</reference>
<keyword evidence="3" id="KW-1185">Reference proteome</keyword>
<dbReference type="Gene3D" id="1.20.120.1870">
    <property type="entry name" value="Fic/DOC protein, Fido domain"/>
    <property type="match status" value="1"/>
</dbReference>
<dbReference type="NCBIfam" id="TIGR01550">
    <property type="entry name" value="DOC_P1"/>
    <property type="match status" value="1"/>
</dbReference>
<organism evidence="2 3">
    <name type="scientific">Mobiluncus porci</name>
    <dbReference type="NCBI Taxonomy" id="2652278"/>
    <lineage>
        <taxon>Bacteria</taxon>
        <taxon>Bacillati</taxon>
        <taxon>Actinomycetota</taxon>
        <taxon>Actinomycetes</taxon>
        <taxon>Actinomycetales</taxon>
        <taxon>Actinomycetaceae</taxon>
        <taxon>Mobiluncus</taxon>
    </lineage>
</organism>
<dbReference type="EMBL" id="VUMY01000016">
    <property type="protein sequence ID" value="MST50323.1"/>
    <property type="molecule type" value="Genomic_DNA"/>
</dbReference>